<comment type="catalytic activity">
    <reaction evidence="11">
        <text>Couples ATP hydrolysis with the unwinding of duplex DNA by translocating in the 3'-5' direction.</text>
        <dbReference type="EC" id="5.6.2.4"/>
    </reaction>
</comment>
<dbReference type="InterPro" id="IPR005259">
    <property type="entry name" value="PriA"/>
</dbReference>
<comment type="caution">
    <text evidence="13">The sequence shown here is derived from an EMBL/GenBank/DDBJ whole genome shotgun (WGS) entry which is preliminary data.</text>
</comment>
<feature type="binding site" evidence="11">
    <location>
        <position position="408"/>
    </location>
    <ligand>
        <name>Zn(2+)</name>
        <dbReference type="ChEBI" id="CHEBI:29105"/>
        <label>1</label>
    </ligand>
</feature>
<dbReference type="CDD" id="cd17929">
    <property type="entry name" value="DEXHc_priA"/>
    <property type="match status" value="1"/>
</dbReference>
<feature type="binding site" evidence="11">
    <location>
        <position position="420"/>
    </location>
    <ligand>
        <name>Zn(2+)</name>
        <dbReference type="ChEBI" id="CHEBI:29105"/>
        <label>2</label>
    </ligand>
</feature>
<keyword evidence="6 11" id="KW-0347">Helicase</keyword>
<dbReference type="SMART" id="SM00487">
    <property type="entry name" value="DEXDc"/>
    <property type="match status" value="1"/>
</dbReference>
<comment type="catalytic activity">
    <reaction evidence="11">
        <text>ATP + H2O = ADP + phosphate + H(+)</text>
        <dbReference type="Rhea" id="RHEA:13065"/>
        <dbReference type="ChEBI" id="CHEBI:15377"/>
        <dbReference type="ChEBI" id="CHEBI:15378"/>
        <dbReference type="ChEBI" id="CHEBI:30616"/>
        <dbReference type="ChEBI" id="CHEBI:43474"/>
        <dbReference type="ChEBI" id="CHEBI:456216"/>
        <dbReference type="EC" id="5.6.2.4"/>
    </reaction>
</comment>
<evidence type="ECO:0000256" key="2">
    <source>
        <dbReference type="ARBA" id="ARBA00022705"/>
    </source>
</evidence>
<sequence length="701" mass="77836">MAETSDSAATGAGQKLYLEVFLNLPLQSSFFYSVQMPHIPANAPENTLSEPMHTLDTSAGKLDVVQKGTRAQVMFGKRKMTAFIVNVMHTLPDNLGFPAEKIKNIERVIDTQPLFSDEHIHLALWMEQYYLCSRGEALSAMLPSGRRESRVPSFSLEADATEFIKHTLSQEQTDAVNGILSTQGYRMHYLYGSTGSGKTEVFLRTAEAKLAEGKGVIYLVPEIGLTSQVVQAVTERFGKTAAVLHSALTGSQKLEQWRRIARGDARVVIGARSAVFAPVPDLGLVIIDEEHDGSYKSGNSPRYSARQIAIKRCTDAQIPLIMGSATPSVEAWYMMQEGTISEHVLTRRLSGGTMPNIELVDLGNPASGSQTGGCISSQLAQEIDDTLKQGKQTILFLNRRGFTRFFRCKSCGFELTCKNCSVALTYHKKEKMLRCHYCGWSIKPPTTCPECGSLDTEYASFGTEYIEEEIKAKFPQARIVRADSDSLNGKEDIQEKFTLFKERKADILLGTQMVAKGLNFPGVRLVGVVSADTGLHLPDFRANERTFSLIVQVAGRAGRFFPDGKVVVQTYNPQRNAVALACSNNIEQFYRQELEQRKQLHFPPFSRLIRLVFRSANEKHAEQAAHEAADYMENLPFKNDIRILGPAECPIEKIAANYRYHILLRAKNLGPIRQAAASFLKNCKAPLGTYIEVDVDPISLL</sequence>
<evidence type="ECO:0000313" key="13">
    <source>
        <dbReference type="EMBL" id="ERJ93374.1"/>
    </source>
</evidence>
<comment type="cofactor">
    <cofactor evidence="11">
        <name>Zn(2+)</name>
        <dbReference type="ChEBI" id="CHEBI:29105"/>
    </cofactor>
    <text evidence="11">Binds 2 zinc ions per subunit.</text>
</comment>
<dbReference type="InterPro" id="IPR001650">
    <property type="entry name" value="Helicase_C-like"/>
</dbReference>
<feature type="binding site" evidence="11">
    <location>
        <position position="411"/>
    </location>
    <ligand>
        <name>Zn(2+)</name>
        <dbReference type="ChEBI" id="CHEBI:29105"/>
        <label>1</label>
    </ligand>
</feature>
<dbReference type="InterPro" id="IPR011545">
    <property type="entry name" value="DEAD/DEAH_box_helicase_dom"/>
</dbReference>
<keyword evidence="9 11" id="KW-0238">DNA-binding</keyword>
<dbReference type="Pfam" id="PF00270">
    <property type="entry name" value="DEAD"/>
    <property type="match status" value="1"/>
</dbReference>
<dbReference type="InterPro" id="IPR014001">
    <property type="entry name" value="Helicase_ATP-bd"/>
</dbReference>
<dbReference type="RefSeq" id="WP_021687261.1">
    <property type="nucleotide sequence ID" value="NZ_KI260564.1"/>
</dbReference>
<accession>A0ABN0NZ86</accession>
<feature type="binding site" evidence="11">
    <location>
        <position position="451"/>
    </location>
    <ligand>
        <name>Zn(2+)</name>
        <dbReference type="ChEBI" id="CHEBI:29105"/>
        <label>1</label>
    </ligand>
</feature>
<evidence type="ECO:0000256" key="11">
    <source>
        <dbReference type="HAMAP-Rule" id="MF_00983"/>
    </source>
</evidence>
<evidence type="ECO:0000256" key="7">
    <source>
        <dbReference type="ARBA" id="ARBA00022833"/>
    </source>
</evidence>
<proteinExistence type="inferred from homology"/>
<keyword evidence="7 11" id="KW-0862">Zinc</keyword>
<organism evidence="13 14">
    <name type="scientific">Treponema lecithinolyticum ATCC 700332</name>
    <dbReference type="NCBI Taxonomy" id="1321815"/>
    <lineage>
        <taxon>Bacteria</taxon>
        <taxon>Pseudomonadati</taxon>
        <taxon>Spirochaetota</taxon>
        <taxon>Spirochaetia</taxon>
        <taxon>Spirochaetales</taxon>
        <taxon>Treponemataceae</taxon>
        <taxon>Treponema</taxon>
    </lineage>
</organism>
<dbReference type="CDD" id="cd18804">
    <property type="entry name" value="SF2_C_priA"/>
    <property type="match status" value="1"/>
</dbReference>
<evidence type="ECO:0000256" key="8">
    <source>
        <dbReference type="ARBA" id="ARBA00022840"/>
    </source>
</evidence>
<dbReference type="InterPro" id="IPR040498">
    <property type="entry name" value="PriA_CRR"/>
</dbReference>
<keyword evidence="3 11" id="KW-0479">Metal-binding</keyword>
<protein>
    <recommendedName>
        <fullName evidence="11">Replication restart protein PriA</fullName>
    </recommendedName>
    <alternativeName>
        <fullName evidence="11">ATP-dependent DNA helicase PriA</fullName>
        <ecNumber evidence="11">5.6.2.4</ecNumber>
    </alternativeName>
    <alternativeName>
        <fullName evidence="11">DNA 3'-5' helicase PriA</fullName>
    </alternativeName>
</protein>
<dbReference type="Gene3D" id="3.40.1440.60">
    <property type="entry name" value="PriA, 3(prime) DNA-binding domain"/>
    <property type="match status" value="1"/>
</dbReference>
<dbReference type="PROSITE" id="PS51192">
    <property type="entry name" value="HELICASE_ATP_BIND_1"/>
    <property type="match status" value="1"/>
</dbReference>
<dbReference type="Proteomes" id="UP000016649">
    <property type="component" value="Unassembled WGS sequence"/>
</dbReference>
<evidence type="ECO:0000256" key="9">
    <source>
        <dbReference type="ARBA" id="ARBA00023125"/>
    </source>
</evidence>
<gene>
    <name evidence="11" type="primary">priA</name>
    <name evidence="13" type="ORF">HMPREF9193_01049</name>
</gene>
<dbReference type="Pfam" id="PF18319">
    <property type="entry name" value="Zn_ribbon_PriA"/>
    <property type="match status" value="1"/>
</dbReference>
<dbReference type="InterPro" id="IPR027417">
    <property type="entry name" value="P-loop_NTPase"/>
</dbReference>
<dbReference type="InterPro" id="IPR041236">
    <property type="entry name" value="PriA_C"/>
</dbReference>
<keyword evidence="5 11" id="KW-0378">Hydrolase</keyword>
<evidence type="ECO:0000256" key="6">
    <source>
        <dbReference type="ARBA" id="ARBA00022806"/>
    </source>
</evidence>
<feature type="binding site" evidence="11">
    <location>
        <position position="438"/>
    </location>
    <ligand>
        <name>Zn(2+)</name>
        <dbReference type="ChEBI" id="CHEBI:29105"/>
        <label>2</label>
    </ligand>
</feature>
<reference evidence="13 14" key="1">
    <citation type="submission" date="2013-08" db="EMBL/GenBank/DDBJ databases">
        <authorList>
            <person name="Weinstock G."/>
            <person name="Sodergren E."/>
            <person name="Wylie T."/>
            <person name="Fulton L."/>
            <person name="Fulton R."/>
            <person name="Fronick C."/>
            <person name="O'Laughlin M."/>
            <person name="Godfrey J."/>
            <person name="Miner T."/>
            <person name="Herter B."/>
            <person name="Appelbaum E."/>
            <person name="Cordes M."/>
            <person name="Lek S."/>
            <person name="Wollam A."/>
            <person name="Pepin K.H."/>
            <person name="Palsikar V.B."/>
            <person name="Mitreva M."/>
            <person name="Wilson R.K."/>
        </authorList>
    </citation>
    <scope>NUCLEOTIDE SEQUENCE [LARGE SCALE GENOMIC DNA]</scope>
    <source>
        <strain evidence="13 14">ATCC 700332</strain>
    </source>
</reference>
<comment type="subunit">
    <text evidence="11">Component of the replication restart primosome.</text>
</comment>
<evidence type="ECO:0000256" key="4">
    <source>
        <dbReference type="ARBA" id="ARBA00022741"/>
    </source>
</evidence>
<evidence type="ECO:0000256" key="1">
    <source>
        <dbReference type="ARBA" id="ARBA00022515"/>
    </source>
</evidence>
<dbReference type="Gene3D" id="3.40.50.300">
    <property type="entry name" value="P-loop containing nucleotide triphosphate hydrolases"/>
    <property type="match status" value="2"/>
</dbReference>
<evidence type="ECO:0000256" key="10">
    <source>
        <dbReference type="ARBA" id="ARBA00023235"/>
    </source>
</evidence>
<feature type="binding site" evidence="11">
    <location>
        <position position="417"/>
    </location>
    <ligand>
        <name>Zn(2+)</name>
        <dbReference type="ChEBI" id="CHEBI:29105"/>
        <label>2</label>
    </ligand>
</feature>
<keyword evidence="10 11" id="KW-0413">Isomerase</keyword>
<feature type="binding site" evidence="11">
    <location>
        <position position="448"/>
    </location>
    <ligand>
        <name>Zn(2+)</name>
        <dbReference type="ChEBI" id="CHEBI:29105"/>
        <label>1</label>
    </ligand>
</feature>
<evidence type="ECO:0000256" key="5">
    <source>
        <dbReference type="ARBA" id="ARBA00022801"/>
    </source>
</evidence>
<feature type="domain" description="Helicase ATP-binding" evidence="12">
    <location>
        <begin position="179"/>
        <end position="345"/>
    </location>
</feature>
<dbReference type="EC" id="5.6.2.4" evidence="11"/>
<dbReference type="InterPro" id="IPR041222">
    <property type="entry name" value="PriA_3primeBD"/>
</dbReference>
<dbReference type="PANTHER" id="PTHR30580:SF0">
    <property type="entry name" value="PRIMOSOMAL PROTEIN N"/>
    <property type="match status" value="1"/>
</dbReference>
<keyword evidence="4 11" id="KW-0547">Nucleotide-binding</keyword>
<dbReference type="NCBIfam" id="TIGR00595">
    <property type="entry name" value="priA"/>
    <property type="match status" value="1"/>
</dbReference>
<dbReference type="SUPFAM" id="SSF52540">
    <property type="entry name" value="P-loop containing nucleoside triphosphate hydrolases"/>
    <property type="match status" value="1"/>
</dbReference>
<comment type="function">
    <text evidence="11">Initiates the restart of stalled replication forks, which reloads the replicative helicase on sites other than the origin of replication. Recognizes and binds to abandoned replication forks and remodels them to uncover a helicase loading site. Promotes assembly of the primosome at these replication forks.</text>
</comment>
<keyword evidence="2 11" id="KW-0235">DNA replication</keyword>
<feature type="binding site" evidence="11">
    <location>
        <position position="435"/>
    </location>
    <ligand>
        <name>Zn(2+)</name>
        <dbReference type="ChEBI" id="CHEBI:29105"/>
        <label>2</label>
    </ligand>
</feature>
<evidence type="ECO:0000259" key="12">
    <source>
        <dbReference type="PROSITE" id="PS51192"/>
    </source>
</evidence>
<dbReference type="PANTHER" id="PTHR30580">
    <property type="entry name" value="PRIMOSOMAL PROTEIN N"/>
    <property type="match status" value="1"/>
</dbReference>
<dbReference type="Pfam" id="PF00271">
    <property type="entry name" value="Helicase_C"/>
    <property type="match status" value="1"/>
</dbReference>
<keyword evidence="1 11" id="KW-0639">Primosome</keyword>
<keyword evidence="14" id="KW-1185">Reference proteome</keyword>
<dbReference type="EMBL" id="AWVH01000026">
    <property type="protein sequence ID" value="ERJ93374.1"/>
    <property type="molecule type" value="Genomic_DNA"/>
</dbReference>
<dbReference type="Pfam" id="PF17764">
    <property type="entry name" value="PriA_3primeBD"/>
    <property type="match status" value="1"/>
</dbReference>
<dbReference type="HAMAP" id="MF_00983">
    <property type="entry name" value="PriA"/>
    <property type="match status" value="1"/>
</dbReference>
<name>A0ABN0NZ86_TRELE</name>
<evidence type="ECO:0000313" key="14">
    <source>
        <dbReference type="Proteomes" id="UP000016649"/>
    </source>
</evidence>
<comment type="similarity">
    <text evidence="11">Belongs to the helicase family. PriA subfamily.</text>
</comment>
<evidence type="ECO:0000256" key="3">
    <source>
        <dbReference type="ARBA" id="ARBA00022723"/>
    </source>
</evidence>
<dbReference type="InterPro" id="IPR042115">
    <property type="entry name" value="PriA_3primeBD_sf"/>
</dbReference>
<dbReference type="SMART" id="SM00490">
    <property type="entry name" value="HELICc"/>
    <property type="match status" value="1"/>
</dbReference>
<keyword evidence="8 11" id="KW-0067">ATP-binding</keyword>
<dbReference type="Pfam" id="PF18074">
    <property type="entry name" value="PriA_C"/>
    <property type="match status" value="1"/>
</dbReference>